<comment type="caution">
    <text evidence="2">The sequence shown here is derived from an EMBL/GenBank/DDBJ whole genome shotgun (WGS) entry which is preliminary data.</text>
</comment>
<feature type="compositionally biased region" description="Basic and acidic residues" evidence="1">
    <location>
        <begin position="17"/>
        <end position="27"/>
    </location>
</feature>
<evidence type="ECO:0000313" key="2">
    <source>
        <dbReference type="EMBL" id="OMO81290.1"/>
    </source>
</evidence>
<gene>
    <name evidence="2" type="ORF">CCACVL1_12493</name>
</gene>
<organism evidence="2 3">
    <name type="scientific">Corchorus capsularis</name>
    <name type="common">Jute</name>
    <dbReference type="NCBI Taxonomy" id="210143"/>
    <lineage>
        <taxon>Eukaryota</taxon>
        <taxon>Viridiplantae</taxon>
        <taxon>Streptophyta</taxon>
        <taxon>Embryophyta</taxon>
        <taxon>Tracheophyta</taxon>
        <taxon>Spermatophyta</taxon>
        <taxon>Magnoliopsida</taxon>
        <taxon>eudicotyledons</taxon>
        <taxon>Gunneridae</taxon>
        <taxon>Pentapetalae</taxon>
        <taxon>rosids</taxon>
        <taxon>malvids</taxon>
        <taxon>Malvales</taxon>
        <taxon>Malvaceae</taxon>
        <taxon>Grewioideae</taxon>
        <taxon>Apeibeae</taxon>
        <taxon>Corchorus</taxon>
    </lineage>
</organism>
<reference evidence="2 3" key="1">
    <citation type="submission" date="2013-09" db="EMBL/GenBank/DDBJ databases">
        <title>Corchorus capsularis genome sequencing.</title>
        <authorList>
            <person name="Alam M."/>
            <person name="Haque M.S."/>
            <person name="Islam M.S."/>
            <person name="Emdad E.M."/>
            <person name="Islam M.M."/>
            <person name="Ahmed B."/>
            <person name="Halim A."/>
            <person name="Hossen Q.M.M."/>
            <person name="Hossain M.Z."/>
            <person name="Ahmed R."/>
            <person name="Khan M.M."/>
            <person name="Islam R."/>
            <person name="Rashid M.M."/>
            <person name="Khan S.A."/>
            <person name="Rahman M.S."/>
            <person name="Alam M."/>
        </authorList>
    </citation>
    <scope>NUCLEOTIDE SEQUENCE [LARGE SCALE GENOMIC DNA]</scope>
    <source>
        <strain evidence="3">cv. CVL-1</strain>
        <tissue evidence="2">Whole seedling</tissue>
    </source>
</reference>
<dbReference type="Gramene" id="OMO81290">
    <property type="protein sequence ID" value="OMO81290"/>
    <property type="gene ID" value="CCACVL1_12493"/>
</dbReference>
<keyword evidence="3" id="KW-1185">Reference proteome</keyword>
<sequence>MSCQLTDKQNKIRARIRCSDHHNDKNINHKIKASPELKQTGGSKRKDPSISQN</sequence>
<proteinExistence type="predicted"/>
<accession>A0A1R3IFE2</accession>
<feature type="compositionally biased region" description="Basic and acidic residues" evidence="1">
    <location>
        <begin position="44"/>
        <end position="53"/>
    </location>
</feature>
<dbReference type="EMBL" id="AWWV01010192">
    <property type="protein sequence ID" value="OMO81290.1"/>
    <property type="molecule type" value="Genomic_DNA"/>
</dbReference>
<dbReference type="Proteomes" id="UP000188268">
    <property type="component" value="Unassembled WGS sequence"/>
</dbReference>
<evidence type="ECO:0000313" key="3">
    <source>
        <dbReference type="Proteomes" id="UP000188268"/>
    </source>
</evidence>
<protein>
    <submittedName>
        <fullName evidence="2">Uncharacterized protein</fullName>
    </submittedName>
</protein>
<dbReference type="AlphaFoldDB" id="A0A1R3IFE2"/>
<name>A0A1R3IFE2_COCAP</name>
<feature type="region of interest" description="Disordered" evidence="1">
    <location>
        <begin position="1"/>
        <end position="53"/>
    </location>
</feature>
<evidence type="ECO:0000256" key="1">
    <source>
        <dbReference type="SAM" id="MobiDB-lite"/>
    </source>
</evidence>